<dbReference type="Proteomes" id="UP001150925">
    <property type="component" value="Unassembled WGS sequence"/>
</dbReference>
<dbReference type="OrthoDB" id="5594612at2759"/>
<dbReference type="InterPro" id="IPR037470">
    <property type="entry name" value="IVY1"/>
</dbReference>
<evidence type="ECO:0000313" key="3">
    <source>
        <dbReference type="EMBL" id="KAJ1961120.1"/>
    </source>
</evidence>
<feature type="coiled-coil region" evidence="1">
    <location>
        <begin position="252"/>
        <end position="279"/>
    </location>
</feature>
<gene>
    <name evidence="3" type="ORF">IWQ62_003977</name>
</gene>
<feature type="region of interest" description="Disordered" evidence="2">
    <location>
        <begin position="88"/>
        <end position="108"/>
    </location>
</feature>
<dbReference type="GO" id="GO:0005543">
    <property type="term" value="F:phospholipid binding"/>
    <property type="evidence" value="ECO:0007669"/>
    <property type="project" value="InterPro"/>
</dbReference>
<dbReference type="InterPro" id="IPR027267">
    <property type="entry name" value="AH/BAR_dom_sf"/>
</dbReference>
<dbReference type="EMBL" id="JANBPY010001199">
    <property type="protein sequence ID" value="KAJ1961120.1"/>
    <property type="molecule type" value="Genomic_DNA"/>
</dbReference>
<keyword evidence="1" id="KW-0175">Coiled coil</keyword>
<evidence type="ECO:0000256" key="2">
    <source>
        <dbReference type="SAM" id="MobiDB-lite"/>
    </source>
</evidence>
<keyword evidence="4" id="KW-1185">Reference proteome</keyword>
<comment type="caution">
    <text evidence="3">The sequence shown here is derived from an EMBL/GenBank/DDBJ whole genome shotgun (WGS) entry which is preliminary data.</text>
</comment>
<feature type="compositionally biased region" description="Low complexity" evidence="2">
    <location>
        <begin position="414"/>
        <end position="427"/>
    </location>
</feature>
<protein>
    <recommendedName>
        <fullName evidence="5">IMD domain-containing protein</fullName>
    </recommendedName>
</protein>
<dbReference type="GO" id="GO:0042144">
    <property type="term" value="P:vacuole fusion, non-autophagic"/>
    <property type="evidence" value="ECO:0007669"/>
    <property type="project" value="InterPro"/>
</dbReference>
<feature type="region of interest" description="Disordered" evidence="2">
    <location>
        <begin position="1"/>
        <end position="60"/>
    </location>
</feature>
<accession>A0A9W8ASS7</accession>
<dbReference type="AlphaFoldDB" id="A0A9W8ASS7"/>
<feature type="region of interest" description="Disordered" evidence="2">
    <location>
        <begin position="491"/>
        <end position="535"/>
    </location>
</feature>
<organism evidence="3 4">
    <name type="scientific">Dispira parvispora</name>
    <dbReference type="NCBI Taxonomy" id="1520584"/>
    <lineage>
        <taxon>Eukaryota</taxon>
        <taxon>Fungi</taxon>
        <taxon>Fungi incertae sedis</taxon>
        <taxon>Zoopagomycota</taxon>
        <taxon>Kickxellomycotina</taxon>
        <taxon>Dimargaritomycetes</taxon>
        <taxon>Dimargaritales</taxon>
        <taxon>Dimargaritaceae</taxon>
        <taxon>Dispira</taxon>
    </lineage>
</organism>
<dbReference type="PANTHER" id="PTHR38407">
    <property type="entry name" value="PROTEIN IVY1"/>
    <property type="match status" value="1"/>
</dbReference>
<dbReference type="Gene3D" id="1.20.1270.60">
    <property type="entry name" value="Arfaptin homology (AH) domain/BAR domain"/>
    <property type="match status" value="1"/>
</dbReference>
<evidence type="ECO:0008006" key="5">
    <source>
        <dbReference type="Google" id="ProtNLM"/>
    </source>
</evidence>
<proteinExistence type="predicted"/>
<dbReference type="PANTHER" id="PTHR38407:SF1">
    <property type="entry name" value="PROTEIN IVY1"/>
    <property type="match status" value="1"/>
</dbReference>
<sequence>MDHTMPPPTFSQQSSPPTSSPLSSSSRRPSSLWGKLAPWSHHPTTRTKPTEGNSEPLASGSFGYAPLAAATATPITATSRQRNASQFSAALPIPRQSTSSSCRAPSVDMPGGQGQPFIIVDRKEYGTALSTYQQVLTAAENYRMQSAKLGQAAVDFGQALEQLARSHGTSDAATGLQSASGVHYILANQYALLSTMLHAQLEVPLQQALDNFTQAAQESEQAHDVKVSELSAVIQSTEENYVLRAHQGGRELGQFRQALQQLTTQLDHLEQLKQDYATDTQARENGMASTILRLTSTGLRALVDICDRISQKVLSDPQLEPAVAECPDPFQVYETEDTSQQLFSVLQPLSMGNLSHSLRDSSALQELLATSMSLSTGAGFSHRRNSELSPTRSGLQQPAVKNSVDIPRYIHPESSSSLTGSATSPSPFVEISSKAGTSQSDNDIIDDGQQVGGIAWTYPTTNDQTTDPNSVSRIAFPIRPVLLSPALPLNENYIPSDAEESPSLASPSPSLPRISSVPEDSPFSISSSSQNPVSS</sequence>
<feature type="compositionally biased region" description="Polar residues" evidence="2">
    <location>
        <begin position="387"/>
        <end position="400"/>
    </location>
</feature>
<evidence type="ECO:0000256" key="1">
    <source>
        <dbReference type="SAM" id="Coils"/>
    </source>
</evidence>
<evidence type="ECO:0000313" key="4">
    <source>
        <dbReference type="Proteomes" id="UP001150925"/>
    </source>
</evidence>
<reference evidence="3" key="1">
    <citation type="submission" date="2022-07" db="EMBL/GenBank/DDBJ databases">
        <title>Phylogenomic reconstructions and comparative analyses of Kickxellomycotina fungi.</title>
        <authorList>
            <person name="Reynolds N.K."/>
            <person name="Stajich J.E."/>
            <person name="Barry K."/>
            <person name="Grigoriev I.V."/>
            <person name="Crous P."/>
            <person name="Smith M.E."/>
        </authorList>
    </citation>
    <scope>NUCLEOTIDE SEQUENCE</scope>
    <source>
        <strain evidence="3">RSA 1196</strain>
    </source>
</reference>
<name>A0A9W8ASS7_9FUNG</name>
<dbReference type="GO" id="GO:0000329">
    <property type="term" value="C:fungal-type vacuole membrane"/>
    <property type="evidence" value="ECO:0007669"/>
    <property type="project" value="InterPro"/>
</dbReference>
<feature type="region of interest" description="Disordered" evidence="2">
    <location>
        <begin position="376"/>
        <end position="447"/>
    </location>
</feature>
<feature type="compositionally biased region" description="Low complexity" evidence="2">
    <location>
        <begin position="501"/>
        <end position="535"/>
    </location>
</feature>
<feature type="compositionally biased region" description="Low complexity" evidence="2">
    <location>
        <begin position="10"/>
        <end position="32"/>
    </location>
</feature>